<name>A0ABD5UMG3_9EURY</name>
<dbReference type="Proteomes" id="UP001596333">
    <property type="component" value="Unassembled WGS sequence"/>
</dbReference>
<organism evidence="1 2">
    <name type="scientific">Halorubrum trueperi</name>
    <dbReference type="NCBI Taxonomy" id="2004704"/>
    <lineage>
        <taxon>Archaea</taxon>
        <taxon>Methanobacteriati</taxon>
        <taxon>Methanobacteriota</taxon>
        <taxon>Stenosarchaea group</taxon>
        <taxon>Halobacteria</taxon>
        <taxon>Halobacteriales</taxon>
        <taxon>Haloferacaceae</taxon>
        <taxon>Halorubrum</taxon>
    </lineage>
</organism>
<sequence length="240" mass="27426">MSTDDFPDDVDTFRTAGKESREHLWGKLELERRRRTQTEPWFHGCYRFERTVADRVPDCAVLGGDVNRWIEFVAESDQEYRAKTREALRLGFVVHWVFHAGHSEQIGKARDALTSELRGPFSFGEYNPDTGSLDVGDPVTFKNFRFPVESMGEFEPRELLGYRRGMARIDRVGCGYDLGMFSMAGVQRRILANVYGTEFCAVAPSQSVDDATWGFPTRDGVERLIEANDLTRLGPVRRDK</sequence>
<reference evidence="1 2" key="1">
    <citation type="journal article" date="2019" name="Int. J. Syst. Evol. Microbiol.">
        <title>The Global Catalogue of Microorganisms (GCM) 10K type strain sequencing project: providing services to taxonomists for standard genome sequencing and annotation.</title>
        <authorList>
            <consortium name="The Broad Institute Genomics Platform"/>
            <consortium name="The Broad Institute Genome Sequencing Center for Infectious Disease"/>
            <person name="Wu L."/>
            <person name="Ma J."/>
        </authorList>
    </citation>
    <scope>NUCLEOTIDE SEQUENCE [LARGE SCALE GENOMIC DNA]</scope>
    <source>
        <strain evidence="1 2">Y73</strain>
    </source>
</reference>
<dbReference type="EMBL" id="JBHSXI010000004">
    <property type="protein sequence ID" value="MFC6888477.1"/>
    <property type="molecule type" value="Genomic_DNA"/>
</dbReference>
<keyword evidence="2" id="KW-1185">Reference proteome</keyword>
<evidence type="ECO:0000313" key="2">
    <source>
        <dbReference type="Proteomes" id="UP001596333"/>
    </source>
</evidence>
<protein>
    <submittedName>
        <fullName evidence="1">Uncharacterized protein</fullName>
    </submittedName>
</protein>
<gene>
    <name evidence="1" type="ORF">ACFQEY_05390</name>
</gene>
<proteinExistence type="predicted"/>
<accession>A0ABD5UMG3</accession>
<evidence type="ECO:0000313" key="1">
    <source>
        <dbReference type="EMBL" id="MFC6888477.1"/>
    </source>
</evidence>
<comment type="caution">
    <text evidence="1">The sequence shown here is derived from an EMBL/GenBank/DDBJ whole genome shotgun (WGS) entry which is preliminary data.</text>
</comment>
<dbReference type="AlphaFoldDB" id="A0ABD5UMG3"/>